<dbReference type="Proteomes" id="UP000260983">
    <property type="component" value="Unassembled WGS sequence"/>
</dbReference>
<keyword evidence="6" id="KW-0902">Two-component regulatory system</keyword>
<feature type="region of interest" description="Disordered" evidence="8">
    <location>
        <begin position="1"/>
        <end position="27"/>
    </location>
</feature>
<dbReference type="SUPFAM" id="SSF55785">
    <property type="entry name" value="PYP-like sensor domain (PAS domain)"/>
    <property type="match status" value="2"/>
</dbReference>
<dbReference type="PROSITE" id="PS50110">
    <property type="entry name" value="RESPONSE_REGULATORY"/>
    <property type="match status" value="1"/>
</dbReference>
<dbReference type="Pfam" id="PF08447">
    <property type="entry name" value="PAS_3"/>
    <property type="match status" value="1"/>
</dbReference>
<dbReference type="Gene3D" id="3.40.50.2300">
    <property type="match status" value="1"/>
</dbReference>
<evidence type="ECO:0000256" key="5">
    <source>
        <dbReference type="ARBA" id="ARBA00022777"/>
    </source>
</evidence>
<evidence type="ECO:0000259" key="11">
    <source>
        <dbReference type="PROSITE" id="PS50113"/>
    </source>
</evidence>
<evidence type="ECO:0000256" key="2">
    <source>
        <dbReference type="ARBA" id="ARBA00012438"/>
    </source>
</evidence>
<dbReference type="SMART" id="SM00387">
    <property type="entry name" value="HATPase_c"/>
    <property type="match status" value="1"/>
</dbReference>
<dbReference type="SMART" id="SM00388">
    <property type="entry name" value="HisKA"/>
    <property type="match status" value="1"/>
</dbReference>
<proteinExistence type="predicted"/>
<dbReference type="InterPro" id="IPR003594">
    <property type="entry name" value="HATPase_dom"/>
</dbReference>
<evidence type="ECO:0000256" key="8">
    <source>
        <dbReference type="SAM" id="MobiDB-lite"/>
    </source>
</evidence>
<dbReference type="SUPFAM" id="SSF47384">
    <property type="entry name" value="Homodimeric domain of signal transducing histidine kinase"/>
    <property type="match status" value="1"/>
</dbReference>
<dbReference type="GO" id="GO:0000155">
    <property type="term" value="F:phosphorelay sensor kinase activity"/>
    <property type="evidence" value="ECO:0007669"/>
    <property type="project" value="InterPro"/>
</dbReference>
<dbReference type="Pfam" id="PF00072">
    <property type="entry name" value="Response_reg"/>
    <property type="match status" value="1"/>
</dbReference>
<dbReference type="PROSITE" id="PS50109">
    <property type="entry name" value="HIS_KIN"/>
    <property type="match status" value="1"/>
</dbReference>
<dbReference type="PROSITE" id="PS50113">
    <property type="entry name" value="PAC"/>
    <property type="match status" value="1"/>
</dbReference>
<dbReference type="InterPro" id="IPR035965">
    <property type="entry name" value="PAS-like_dom_sf"/>
</dbReference>
<dbReference type="Pfam" id="PF00512">
    <property type="entry name" value="HisKA"/>
    <property type="match status" value="1"/>
</dbReference>
<dbReference type="SUPFAM" id="SSF55874">
    <property type="entry name" value="ATPase domain of HSP90 chaperone/DNA topoisomerase II/histidine kinase"/>
    <property type="match status" value="1"/>
</dbReference>
<dbReference type="Pfam" id="PF02518">
    <property type="entry name" value="HATPase_c"/>
    <property type="match status" value="1"/>
</dbReference>
<evidence type="ECO:0000256" key="1">
    <source>
        <dbReference type="ARBA" id="ARBA00000085"/>
    </source>
</evidence>
<evidence type="ECO:0000313" key="13">
    <source>
        <dbReference type="Proteomes" id="UP000260983"/>
    </source>
</evidence>
<dbReference type="Pfam" id="PF13426">
    <property type="entry name" value="PAS_9"/>
    <property type="match status" value="1"/>
</dbReference>
<feature type="compositionally biased region" description="Polar residues" evidence="8">
    <location>
        <begin position="8"/>
        <end position="20"/>
    </location>
</feature>
<dbReference type="InterPro" id="IPR004358">
    <property type="entry name" value="Sig_transdc_His_kin-like_C"/>
</dbReference>
<dbReference type="EMBL" id="QSUL01000001">
    <property type="protein sequence ID" value="RGN40197.1"/>
    <property type="molecule type" value="Genomic_DNA"/>
</dbReference>
<dbReference type="InterPro" id="IPR036097">
    <property type="entry name" value="HisK_dim/P_sf"/>
</dbReference>
<dbReference type="CDD" id="cd17546">
    <property type="entry name" value="REC_hyHK_CKI1_RcsC-like"/>
    <property type="match status" value="1"/>
</dbReference>
<feature type="modified residue" description="4-aspartylphosphate" evidence="7">
    <location>
        <position position="863"/>
    </location>
</feature>
<organism evidence="12 13">
    <name type="scientific">Bacteroides oleiciplenus</name>
    <dbReference type="NCBI Taxonomy" id="626931"/>
    <lineage>
        <taxon>Bacteria</taxon>
        <taxon>Pseudomonadati</taxon>
        <taxon>Bacteroidota</taxon>
        <taxon>Bacteroidia</taxon>
        <taxon>Bacteroidales</taxon>
        <taxon>Bacteroidaceae</taxon>
        <taxon>Bacteroides</taxon>
    </lineage>
</organism>
<accession>A0A3E5BRF1</accession>
<dbReference type="Gene3D" id="1.10.287.130">
    <property type="match status" value="1"/>
</dbReference>
<feature type="domain" description="Response regulatory" evidence="10">
    <location>
        <begin position="816"/>
        <end position="928"/>
    </location>
</feature>
<evidence type="ECO:0000259" key="9">
    <source>
        <dbReference type="PROSITE" id="PS50109"/>
    </source>
</evidence>
<dbReference type="PRINTS" id="PR00344">
    <property type="entry name" value="BCTRLSENSOR"/>
</dbReference>
<dbReference type="InterPro" id="IPR011006">
    <property type="entry name" value="CheY-like_superfamily"/>
</dbReference>
<dbReference type="InterPro" id="IPR001789">
    <property type="entry name" value="Sig_transdc_resp-reg_receiver"/>
</dbReference>
<dbReference type="SUPFAM" id="SSF52172">
    <property type="entry name" value="CheY-like"/>
    <property type="match status" value="1"/>
</dbReference>
<dbReference type="PANTHER" id="PTHR43047">
    <property type="entry name" value="TWO-COMPONENT HISTIDINE PROTEIN KINASE"/>
    <property type="match status" value="1"/>
</dbReference>
<comment type="caution">
    <text evidence="12">The sequence shown here is derived from an EMBL/GenBank/DDBJ whole genome shotgun (WGS) entry which is preliminary data.</text>
</comment>
<dbReference type="CDD" id="cd00082">
    <property type="entry name" value="HisKA"/>
    <property type="match status" value="1"/>
</dbReference>
<dbReference type="Gene3D" id="3.30.450.20">
    <property type="entry name" value="PAS domain"/>
    <property type="match status" value="4"/>
</dbReference>
<gene>
    <name evidence="12" type="ORF">DXB65_00695</name>
</gene>
<dbReference type="InterPro" id="IPR005467">
    <property type="entry name" value="His_kinase_dom"/>
</dbReference>
<keyword evidence="5" id="KW-0418">Kinase</keyword>
<evidence type="ECO:0000256" key="7">
    <source>
        <dbReference type="PROSITE-ProRule" id="PRU00169"/>
    </source>
</evidence>
<dbReference type="InterPro" id="IPR003661">
    <property type="entry name" value="HisK_dim/P_dom"/>
</dbReference>
<evidence type="ECO:0000313" key="12">
    <source>
        <dbReference type="EMBL" id="RGN40197.1"/>
    </source>
</evidence>
<dbReference type="InterPro" id="IPR013655">
    <property type="entry name" value="PAS_fold_3"/>
</dbReference>
<feature type="domain" description="PAC" evidence="11">
    <location>
        <begin position="127"/>
        <end position="179"/>
    </location>
</feature>
<dbReference type="AlphaFoldDB" id="A0A3E5BRF1"/>
<protein>
    <recommendedName>
        <fullName evidence="2">histidine kinase</fullName>
        <ecNumber evidence="2">2.7.13.3</ecNumber>
    </recommendedName>
</protein>
<evidence type="ECO:0000256" key="4">
    <source>
        <dbReference type="ARBA" id="ARBA00022679"/>
    </source>
</evidence>
<reference evidence="12 13" key="1">
    <citation type="submission" date="2018-08" db="EMBL/GenBank/DDBJ databases">
        <title>A genome reference for cultivated species of the human gut microbiota.</title>
        <authorList>
            <person name="Zou Y."/>
            <person name="Xue W."/>
            <person name="Luo G."/>
        </authorList>
    </citation>
    <scope>NUCLEOTIDE SEQUENCE [LARGE SCALE GENOMIC DNA]</scope>
    <source>
        <strain evidence="12 13">OM05-15BH</strain>
    </source>
</reference>
<dbReference type="InterPro" id="IPR036890">
    <property type="entry name" value="HATPase_C_sf"/>
</dbReference>
<dbReference type="EC" id="2.7.13.3" evidence="2"/>
<dbReference type="SMART" id="SM00448">
    <property type="entry name" value="REC"/>
    <property type="match status" value="1"/>
</dbReference>
<dbReference type="PANTHER" id="PTHR43047:SF64">
    <property type="entry name" value="HISTIDINE KINASE CONTAINING CHEY-HOMOLOGOUS RECEIVER DOMAIN AND PAS DOMAIN-RELATED"/>
    <property type="match status" value="1"/>
</dbReference>
<evidence type="ECO:0000259" key="10">
    <source>
        <dbReference type="PROSITE" id="PS50110"/>
    </source>
</evidence>
<keyword evidence="3 7" id="KW-0597">Phosphoprotein</keyword>
<name>A0A3E5BRF1_9BACE</name>
<dbReference type="FunFam" id="1.10.287.130:FF:000001">
    <property type="entry name" value="Two-component sensor histidine kinase"/>
    <property type="match status" value="1"/>
</dbReference>
<feature type="domain" description="Histidine kinase" evidence="9">
    <location>
        <begin position="576"/>
        <end position="787"/>
    </location>
</feature>
<dbReference type="InterPro" id="IPR000014">
    <property type="entry name" value="PAS"/>
</dbReference>
<comment type="catalytic activity">
    <reaction evidence="1">
        <text>ATP + protein L-histidine = ADP + protein N-phospho-L-histidine.</text>
        <dbReference type="EC" id="2.7.13.3"/>
    </reaction>
</comment>
<dbReference type="Gene3D" id="3.30.565.10">
    <property type="entry name" value="Histidine kinase-like ATPase, C-terminal domain"/>
    <property type="match status" value="1"/>
</dbReference>
<evidence type="ECO:0000256" key="6">
    <source>
        <dbReference type="ARBA" id="ARBA00023012"/>
    </source>
</evidence>
<evidence type="ECO:0000256" key="3">
    <source>
        <dbReference type="ARBA" id="ARBA00022553"/>
    </source>
</evidence>
<dbReference type="InterPro" id="IPR000700">
    <property type="entry name" value="PAS-assoc_C"/>
</dbReference>
<keyword evidence="4" id="KW-0808">Transferase</keyword>
<sequence length="928" mass="106835">MDCRNDKSASTQVPTKTDNLMEQDEPLSHDNEVIPSGEETPELIQEELLLAESLYARLPISIDVYDINGILRSINDHALRMYGVNDRSTVVNIVNLFQSPYMDEELERKIRTGEEVALEFEYDFDRINDDAYFVSNNKKSMIYEAKVVPLRNSEGTILGHILLSNDVTALKEADFRTEENKKNLEMAMSAANMSSWVYDVRKESFSTLYGEAIAKEMLPWKEMLEILHPQDHAPLKQMFSQLINEEIEYGHITLRYYNEVEGEYRFYESRMRMSSEHRGKQLIIGTQLDVTEKVLMAKKTQELITKRELAMQVSNIVHWDFDTQTQKIESYNDPVNDYIGDKLITLEEFREFVHPEDYSTYNDATQSMILGEDKMLDLTCRIKTKYDETWQYCHVMGVPFERDEAGHIIKYTGFRQNISKMHQLNEEIKERNYKMELTFKTVGMTYWDFDVESGLFRAFNDPVNDYNPETPITPEDYMEHAHPDDMEHVRESIGLMLNGIDKDFSFNYRTKTKWDKEWQSLVITGIQSERDRKGKVIRYTGIGFNNTEWERVTRELKELKEKAELADKLKSAFLANMSHEIRTPLNAIVGFSELMAHCDDPAEKEEYVEIIQSNNELLLRLINDILDLSKIESGILERKRETFNLAKLRSELYTMILPKVANTDVELLLDSSGAECNIFLDRSRLKQVWSNFLTNAVKCTKSGHIKMGYTLERGGIRVYVEDTGVGIPPELQNRVFGRFQKLNEFAQGTGLGLAISRAIIEGAGGEVGFTSTPGAGSTFWAWIPCDVDLLEEETPVVVLPEKQETPVRIANRKDLKILIAEDNDGNYSLVHHILKDYEITRVLNGVEAVQEVRNGDYDFVLMDMKMPIMGGLEAVRKIREFNKEIMIIALTANAFESDRVCALEAGCNMFIAKPLKQNELLGLFTTEG</sequence>